<comment type="subcellular location">
    <subcellularLocation>
        <location evidence="1">Cell membrane</location>
        <topology evidence="1">Multi-pass membrane protein</topology>
    </subcellularLocation>
</comment>
<dbReference type="Pfam" id="PF00005">
    <property type="entry name" value="ABC_tran"/>
    <property type="match status" value="1"/>
</dbReference>
<dbReference type="InterPro" id="IPR017871">
    <property type="entry name" value="ABC_transporter-like_CS"/>
</dbReference>
<dbReference type="SUPFAM" id="SSF90123">
    <property type="entry name" value="ABC transporter transmembrane region"/>
    <property type="match status" value="1"/>
</dbReference>
<dbReference type="Proteomes" id="UP000824140">
    <property type="component" value="Unassembled WGS sequence"/>
</dbReference>
<evidence type="ECO:0000259" key="12">
    <source>
        <dbReference type="PROSITE" id="PS50929"/>
    </source>
</evidence>
<feature type="transmembrane region" description="Helical" evidence="10">
    <location>
        <begin position="252"/>
        <end position="271"/>
    </location>
</feature>
<proteinExistence type="predicted"/>
<name>A0A9D1G1W0_9FIRM</name>
<dbReference type="PROSITE" id="PS50893">
    <property type="entry name" value="ABC_TRANSPORTER_2"/>
    <property type="match status" value="1"/>
</dbReference>
<feature type="transmembrane region" description="Helical" evidence="10">
    <location>
        <begin position="48"/>
        <end position="67"/>
    </location>
</feature>
<dbReference type="InterPro" id="IPR027417">
    <property type="entry name" value="P-loop_NTPase"/>
</dbReference>
<protein>
    <submittedName>
        <fullName evidence="13">ABC transporter ATP-binding protein</fullName>
    </submittedName>
</protein>
<dbReference type="EMBL" id="DVJN01000229">
    <property type="protein sequence ID" value="HIS93768.1"/>
    <property type="molecule type" value="Genomic_DNA"/>
</dbReference>
<sequence>MAQRRFQPAHSGGPGGPGGPGRFAAKPRLNDAKGTVLRLMKYLGKVKWEMTGALLLLVASTVLTLIAPRISGQVIDILNNNYGVNKAAGLVGMAATFASTAFLTDKLARNHAAGESVISLSLKGMAIGLIALASGGGMALTATDPVAALRDTVLLMFLLYLGSGLCSLGQSLLLVNVAQHAVRIIRADLFQRLQKLPLRFFDSKTHGELMSRLSNDVDNVSNMLSNALTQVLSSIITVVVSLSMMLSLSWQLTIIACLTIPLSMLVLGRIAKYTGRLFKQQQAALGELNGVVEETITGAKVVKVFSREKYVMEDFQRSNEELTEVGTKATIFSSCIGPLMNVIGHISFALMAGIGGYLVVAGSVGSVGMIQSFLQYSRQFQMPINNLANQVTMLQSALAGAERVFEVMDTEPEPEDAPDALPLKSPKGHVEFEDVTFGYAPDVKILKDVSFEALPGQTIALVGPTGAGKTTIVNLLMRFYDIDSGVIRIDGEDIRHYKRQDLRDSLGMVLQDVYMFAGTVRDNIAYGKLDATDEEIVRAAKAANCHDFIMRLPNGYNTDLAEDAANLSQGQRQLLSIARAILADPAVLILDEATSSVDTRTEMNIQQAMIALMKGRTSFVIAHRLSTIRGADQILVIQDGHIVERGTHEQLVEKQGVYAGLLNSQYRGLEI</sequence>
<reference evidence="13" key="2">
    <citation type="journal article" date="2021" name="PeerJ">
        <title>Extensive microbial diversity within the chicken gut microbiome revealed by metagenomics and culture.</title>
        <authorList>
            <person name="Gilroy R."/>
            <person name="Ravi A."/>
            <person name="Getino M."/>
            <person name="Pursley I."/>
            <person name="Horton D.L."/>
            <person name="Alikhan N.F."/>
            <person name="Baker D."/>
            <person name="Gharbi K."/>
            <person name="Hall N."/>
            <person name="Watson M."/>
            <person name="Adriaenssens E.M."/>
            <person name="Foster-Nyarko E."/>
            <person name="Jarju S."/>
            <person name="Secka A."/>
            <person name="Antonio M."/>
            <person name="Oren A."/>
            <person name="Chaudhuri R.R."/>
            <person name="La Ragione R."/>
            <person name="Hildebrand F."/>
            <person name="Pallen M.J."/>
        </authorList>
    </citation>
    <scope>NUCLEOTIDE SEQUENCE</scope>
    <source>
        <strain evidence="13">13766</strain>
    </source>
</reference>
<evidence type="ECO:0000256" key="2">
    <source>
        <dbReference type="ARBA" id="ARBA00022448"/>
    </source>
</evidence>
<dbReference type="PROSITE" id="PS50929">
    <property type="entry name" value="ABC_TM1F"/>
    <property type="match status" value="1"/>
</dbReference>
<dbReference type="InterPro" id="IPR039421">
    <property type="entry name" value="Type_1_exporter"/>
</dbReference>
<dbReference type="GO" id="GO:0016887">
    <property type="term" value="F:ATP hydrolysis activity"/>
    <property type="evidence" value="ECO:0007669"/>
    <property type="project" value="InterPro"/>
</dbReference>
<feature type="transmembrane region" description="Helical" evidence="10">
    <location>
        <begin position="227"/>
        <end position="246"/>
    </location>
</feature>
<dbReference type="SMART" id="SM00382">
    <property type="entry name" value="AAA"/>
    <property type="match status" value="1"/>
</dbReference>
<dbReference type="PANTHER" id="PTHR43394">
    <property type="entry name" value="ATP-DEPENDENT PERMEASE MDL1, MITOCHONDRIAL"/>
    <property type="match status" value="1"/>
</dbReference>
<dbReference type="PROSITE" id="PS00211">
    <property type="entry name" value="ABC_TRANSPORTER_1"/>
    <property type="match status" value="1"/>
</dbReference>
<evidence type="ECO:0000259" key="11">
    <source>
        <dbReference type="PROSITE" id="PS50893"/>
    </source>
</evidence>
<organism evidence="13 14">
    <name type="scientific">Candidatus Alectryocaccomicrobium excrementavium</name>
    <dbReference type="NCBI Taxonomy" id="2840668"/>
    <lineage>
        <taxon>Bacteria</taxon>
        <taxon>Bacillati</taxon>
        <taxon>Bacillota</taxon>
        <taxon>Clostridia</taxon>
        <taxon>Candidatus Alectryocaccomicrobium</taxon>
    </lineage>
</organism>
<evidence type="ECO:0000256" key="1">
    <source>
        <dbReference type="ARBA" id="ARBA00004651"/>
    </source>
</evidence>
<evidence type="ECO:0000256" key="6">
    <source>
        <dbReference type="ARBA" id="ARBA00022840"/>
    </source>
</evidence>
<keyword evidence="2" id="KW-0813">Transport</keyword>
<dbReference type="CDD" id="cd18547">
    <property type="entry name" value="ABC_6TM_Tm288_like"/>
    <property type="match status" value="1"/>
</dbReference>
<keyword evidence="8 10" id="KW-0472">Membrane</keyword>
<dbReference type="AlphaFoldDB" id="A0A9D1G1W0"/>
<gene>
    <name evidence="13" type="ORF">IAA84_12200</name>
</gene>
<evidence type="ECO:0000313" key="14">
    <source>
        <dbReference type="Proteomes" id="UP000824140"/>
    </source>
</evidence>
<evidence type="ECO:0000256" key="4">
    <source>
        <dbReference type="ARBA" id="ARBA00022692"/>
    </source>
</evidence>
<feature type="transmembrane region" description="Helical" evidence="10">
    <location>
        <begin position="87"/>
        <end position="108"/>
    </location>
</feature>
<dbReference type="InterPro" id="IPR003593">
    <property type="entry name" value="AAA+_ATPase"/>
</dbReference>
<evidence type="ECO:0000256" key="7">
    <source>
        <dbReference type="ARBA" id="ARBA00022989"/>
    </source>
</evidence>
<evidence type="ECO:0000256" key="10">
    <source>
        <dbReference type="SAM" id="Phobius"/>
    </source>
</evidence>
<dbReference type="FunFam" id="3.40.50.300:FF:000287">
    <property type="entry name" value="Multidrug ABC transporter ATP-binding protein"/>
    <property type="match status" value="1"/>
</dbReference>
<dbReference type="GO" id="GO:0005886">
    <property type="term" value="C:plasma membrane"/>
    <property type="evidence" value="ECO:0007669"/>
    <property type="project" value="UniProtKB-SubCell"/>
</dbReference>
<feature type="domain" description="ABC transmembrane type-1" evidence="12">
    <location>
        <begin position="52"/>
        <end position="396"/>
    </location>
</feature>
<feature type="compositionally biased region" description="Gly residues" evidence="9">
    <location>
        <begin position="12"/>
        <end position="21"/>
    </location>
</feature>
<dbReference type="Gene3D" id="3.40.50.300">
    <property type="entry name" value="P-loop containing nucleotide triphosphate hydrolases"/>
    <property type="match status" value="1"/>
</dbReference>
<comment type="caution">
    <text evidence="13">The sequence shown here is derived from an EMBL/GenBank/DDBJ whole genome shotgun (WGS) entry which is preliminary data.</text>
</comment>
<dbReference type="InterPro" id="IPR003439">
    <property type="entry name" value="ABC_transporter-like_ATP-bd"/>
</dbReference>
<feature type="transmembrane region" description="Helical" evidence="10">
    <location>
        <begin position="154"/>
        <end position="177"/>
    </location>
</feature>
<feature type="transmembrane region" description="Helical" evidence="10">
    <location>
        <begin position="120"/>
        <end position="142"/>
    </location>
</feature>
<dbReference type="PANTHER" id="PTHR43394:SF1">
    <property type="entry name" value="ATP-BINDING CASSETTE SUB-FAMILY B MEMBER 10, MITOCHONDRIAL"/>
    <property type="match status" value="1"/>
</dbReference>
<dbReference type="Gene3D" id="1.20.1560.10">
    <property type="entry name" value="ABC transporter type 1, transmembrane domain"/>
    <property type="match status" value="1"/>
</dbReference>
<keyword evidence="6 13" id="KW-0067">ATP-binding</keyword>
<evidence type="ECO:0000313" key="13">
    <source>
        <dbReference type="EMBL" id="HIS93768.1"/>
    </source>
</evidence>
<accession>A0A9D1G1W0</accession>
<keyword evidence="3" id="KW-1003">Cell membrane</keyword>
<evidence type="ECO:0000256" key="9">
    <source>
        <dbReference type="SAM" id="MobiDB-lite"/>
    </source>
</evidence>
<dbReference type="InterPro" id="IPR036640">
    <property type="entry name" value="ABC1_TM_sf"/>
</dbReference>
<keyword evidence="7 10" id="KW-1133">Transmembrane helix</keyword>
<evidence type="ECO:0000256" key="8">
    <source>
        <dbReference type="ARBA" id="ARBA00023136"/>
    </source>
</evidence>
<dbReference type="GO" id="GO:0005524">
    <property type="term" value="F:ATP binding"/>
    <property type="evidence" value="ECO:0007669"/>
    <property type="project" value="UniProtKB-KW"/>
</dbReference>
<feature type="region of interest" description="Disordered" evidence="9">
    <location>
        <begin position="1"/>
        <end position="22"/>
    </location>
</feature>
<dbReference type="Pfam" id="PF00664">
    <property type="entry name" value="ABC_membrane"/>
    <property type="match status" value="1"/>
</dbReference>
<keyword evidence="4 10" id="KW-0812">Transmembrane</keyword>
<keyword evidence="5" id="KW-0547">Nucleotide-binding</keyword>
<dbReference type="GO" id="GO:0015421">
    <property type="term" value="F:ABC-type oligopeptide transporter activity"/>
    <property type="evidence" value="ECO:0007669"/>
    <property type="project" value="TreeGrafter"/>
</dbReference>
<dbReference type="FunFam" id="1.20.1560.10:FF:000011">
    <property type="entry name" value="Multidrug ABC transporter ATP-binding protein"/>
    <property type="match status" value="1"/>
</dbReference>
<reference evidence="13" key="1">
    <citation type="submission" date="2020-10" db="EMBL/GenBank/DDBJ databases">
        <authorList>
            <person name="Gilroy R."/>
        </authorList>
    </citation>
    <scope>NUCLEOTIDE SEQUENCE</scope>
    <source>
        <strain evidence="13">13766</strain>
    </source>
</reference>
<evidence type="ECO:0000256" key="3">
    <source>
        <dbReference type="ARBA" id="ARBA00022475"/>
    </source>
</evidence>
<evidence type="ECO:0000256" key="5">
    <source>
        <dbReference type="ARBA" id="ARBA00022741"/>
    </source>
</evidence>
<feature type="transmembrane region" description="Helical" evidence="10">
    <location>
        <begin position="348"/>
        <end position="374"/>
    </location>
</feature>
<dbReference type="SUPFAM" id="SSF52540">
    <property type="entry name" value="P-loop containing nucleoside triphosphate hydrolases"/>
    <property type="match status" value="1"/>
</dbReference>
<feature type="domain" description="ABC transporter" evidence="11">
    <location>
        <begin position="430"/>
        <end position="664"/>
    </location>
</feature>
<dbReference type="InterPro" id="IPR011527">
    <property type="entry name" value="ABC1_TM_dom"/>
</dbReference>